<dbReference type="PANTHER" id="PTHR30486:SF6">
    <property type="entry name" value="TYPE IV PILUS RETRACTATION ATPASE PILT"/>
    <property type="match status" value="1"/>
</dbReference>
<dbReference type="InterPro" id="IPR050921">
    <property type="entry name" value="T4SS_GSP_E_ATPase"/>
</dbReference>
<reference evidence="3 4" key="1">
    <citation type="submission" date="2009-06" db="EMBL/GenBank/DDBJ databases">
        <title>Complete sequence of Desulfovibrio salexigens DSM 2638.</title>
        <authorList>
            <consortium name="US DOE Joint Genome Institute"/>
            <person name="Lucas S."/>
            <person name="Copeland A."/>
            <person name="Lapidus A."/>
            <person name="Glavina del Rio T."/>
            <person name="Tice H."/>
            <person name="Bruce D."/>
            <person name="Goodwin L."/>
            <person name="Pitluck S."/>
            <person name="Munk A.C."/>
            <person name="Brettin T."/>
            <person name="Detter J.C."/>
            <person name="Han C."/>
            <person name="Tapia R."/>
            <person name="Larimer F."/>
            <person name="Land M."/>
            <person name="Hauser L."/>
            <person name="Kyrpides N."/>
            <person name="Anderson I."/>
            <person name="Wall J.D."/>
            <person name="Arkin A.P."/>
            <person name="Dehal P."/>
            <person name="Chivian D."/>
            <person name="Giles B."/>
            <person name="Hazen T.C."/>
        </authorList>
    </citation>
    <scope>NUCLEOTIDE SEQUENCE [LARGE SCALE GENOMIC DNA]</scope>
    <source>
        <strain evidence="4">ATCC 14822 / DSM 2638 / NCIMB 8403 / VKM B-1763</strain>
    </source>
</reference>
<dbReference type="KEGG" id="dsa:Desal_1709"/>
<evidence type="ECO:0000259" key="2">
    <source>
        <dbReference type="Pfam" id="PF00437"/>
    </source>
</evidence>
<dbReference type="Pfam" id="PF00437">
    <property type="entry name" value="T2SSE"/>
    <property type="match status" value="1"/>
</dbReference>
<comment type="similarity">
    <text evidence="1">Belongs to the GSP E family.</text>
</comment>
<dbReference type="eggNOG" id="COG4962">
    <property type="taxonomic scope" value="Bacteria"/>
</dbReference>
<dbReference type="GO" id="GO:0016887">
    <property type="term" value="F:ATP hydrolysis activity"/>
    <property type="evidence" value="ECO:0007669"/>
    <property type="project" value="InterPro"/>
</dbReference>
<evidence type="ECO:0000256" key="1">
    <source>
        <dbReference type="ARBA" id="ARBA00006611"/>
    </source>
</evidence>
<dbReference type="Gene3D" id="3.40.50.300">
    <property type="entry name" value="P-loop containing nucleotide triphosphate hydrolases"/>
    <property type="match status" value="1"/>
</dbReference>
<dbReference type="InterPro" id="IPR027417">
    <property type="entry name" value="P-loop_NTPase"/>
</dbReference>
<dbReference type="NCBIfam" id="TIGR02782">
    <property type="entry name" value="TrbB_P"/>
    <property type="match status" value="1"/>
</dbReference>
<accession>C6BT67</accession>
<dbReference type="InterPro" id="IPR014149">
    <property type="entry name" value="Conjug-transfer_TrbB"/>
</dbReference>
<dbReference type="EMBL" id="CP001649">
    <property type="protein sequence ID" value="ACS79771.1"/>
    <property type="molecule type" value="Genomic_DNA"/>
</dbReference>
<evidence type="ECO:0000313" key="3">
    <source>
        <dbReference type="EMBL" id="ACS79771.1"/>
    </source>
</evidence>
<dbReference type="InterPro" id="IPR001482">
    <property type="entry name" value="T2SS/T4SS_dom"/>
</dbReference>
<keyword evidence="4" id="KW-1185">Reference proteome</keyword>
<gene>
    <name evidence="3" type="ordered locus">Desal_1709</name>
</gene>
<sequence>MNGPAHEQDDRLIENLRHNMGAIIMAALEDPEVVEIMVNPDGKLWIERFGEEMKEVGTIQPNQTTMIISLVASSLETTVTKESPIVEGELPIDGSRFEGLFPPIVKAASFTIRKKASKVFPLEDYVENGIMTMEVMDSIKRAVTARQNIVVVGGTSSGKTTLVNGVINSISEIEPDARLIIIEDTAELQSQSQNTLFLRANKHTSIQTLVRATMRLRPDRILVGEVRGGEALDLLKAWNTGHPGGIATIHANSAAEGLYRIEQLISEASKSPMSHLIGSAVDFIIFICRTRTGRAVTEVATVSGYDPVNQKYMLEYILNEKQY</sequence>
<evidence type="ECO:0000313" key="4">
    <source>
        <dbReference type="Proteomes" id="UP000002601"/>
    </source>
</evidence>
<dbReference type="Gene3D" id="3.30.450.90">
    <property type="match status" value="1"/>
</dbReference>
<dbReference type="STRING" id="526222.Desal_1709"/>
<proteinExistence type="inferred from homology"/>
<name>C6BT67_MARSD</name>
<organism evidence="3 4">
    <name type="scientific">Maridesulfovibrio salexigens (strain ATCC 14822 / DSM 2638 / NCIMB 8403 / VKM B-1763)</name>
    <name type="common">Desulfovibrio salexigens</name>
    <dbReference type="NCBI Taxonomy" id="526222"/>
    <lineage>
        <taxon>Bacteria</taxon>
        <taxon>Pseudomonadati</taxon>
        <taxon>Thermodesulfobacteriota</taxon>
        <taxon>Desulfovibrionia</taxon>
        <taxon>Desulfovibrionales</taxon>
        <taxon>Desulfovibrionaceae</taxon>
        <taxon>Maridesulfovibrio</taxon>
    </lineage>
</organism>
<dbReference type="OrthoDB" id="9810761at2"/>
<dbReference type="AlphaFoldDB" id="C6BT67"/>
<dbReference type="HOGENOM" id="CLU_005379_3_0_7"/>
<dbReference type="PANTHER" id="PTHR30486">
    <property type="entry name" value="TWITCHING MOTILITY PROTEIN PILT"/>
    <property type="match status" value="1"/>
</dbReference>
<feature type="domain" description="Bacterial type II secretion system protein E" evidence="2">
    <location>
        <begin position="27"/>
        <end position="285"/>
    </location>
</feature>
<dbReference type="Proteomes" id="UP000002601">
    <property type="component" value="Chromosome"/>
</dbReference>
<dbReference type="RefSeq" id="WP_015851587.1">
    <property type="nucleotide sequence ID" value="NC_012881.1"/>
</dbReference>
<dbReference type="SUPFAM" id="SSF52540">
    <property type="entry name" value="P-loop containing nucleoside triphosphate hydrolases"/>
    <property type="match status" value="1"/>
</dbReference>
<dbReference type="GO" id="GO:0005737">
    <property type="term" value="C:cytoplasm"/>
    <property type="evidence" value="ECO:0007669"/>
    <property type="project" value="InterPro"/>
</dbReference>
<dbReference type="CDD" id="cd01130">
    <property type="entry name" value="VirB11-like_ATPase"/>
    <property type="match status" value="1"/>
</dbReference>
<dbReference type="GO" id="GO:0005524">
    <property type="term" value="F:ATP binding"/>
    <property type="evidence" value="ECO:0007669"/>
    <property type="project" value="InterPro"/>
</dbReference>
<protein>
    <submittedName>
        <fullName evidence="3">P-type conjugative transfer ATPase TrbB</fullName>
    </submittedName>
</protein>